<protein>
    <submittedName>
        <fullName evidence="1">Uncharacterized protein</fullName>
    </submittedName>
</protein>
<gene>
    <name evidence="1" type="ORF">C1280_34680</name>
</gene>
<dbReference type="RefSeq" id="WP_010040901.1">
    <property type="nucleotide sequence ID" value="NZ_CP025958.1"/>
</dbReference>
<name>A0A2Z3HB84_9BACT</name>
<dbReference type="EMBL" id="CP025958">
    <property type="protein sequence ID" value="AWM41642.1"/>
    <property type="molecule type" value="Genomic_DNA"/>
</dbReference>
<accession>A0A2Z3HB84</accession>
<dbReference type="KEGG" id="gog:C1280_34680"/>
<dbReference type="Proteomes" id="UP000245802">
    <property type="component" value="Chromosome"/>
</dbReference>
<evidence type="ECO:0000313" key="2">
    <source>
        <dbReference type="Proteomes" id="UP000245802"/>
    </source>
</evidence>
<reference evidence="1 2" key="1">
    <citation type="submission" date="2018-01" db="EMBL/GenBank/DDBJ databases">
        <title>G. obscuriglobus.</title>
        <authorList>
            <person name="Franke J."/>
            <person name="Blomberg W."/>
            <person name="Selmecki A."/>
        </authorList>
    </citation>
    <scope>NUCLEOTIDE SEQUENCE [LARGE SCALE GENOMIC DNA]</scope>
    <source>
        <strain evidence="1 2">DSM 5831</strain>
    </source>
</reference>
<evidence type="ECO:0000313" key="1">
    <source>
        <dbReference type="EMBL" id="AWM41642.1"/>
    </source>
</evidence>
<keyword evidence="2" id="KW-1185">Reference proteome</keyword>
<dbReference type="OrthoDB" id="292105at2"/>
<organism evidence="1 2">
    <name type="scientific">Gemmata obscuriglobus</name>
    <dbReference type="NCBI Taxonomy" id="114"/>
    <lineage>
        <taxon>Bacteria</taxon>
        <taxon>Pseudomonadati</taxon>
        <taxon>Planctomycetota</taxon>
        <taxon>Planctomycetia</taxon>
        <taxon>Gemmatales</taxon>
        <taxon>Gemmataceae</taxon>
        <taxon>Gemmata</taxon>
    </lineage>
</organism>
<proteinExistence type="predicted"/>
<sequence length="158" mass="17313">MNALLLSMTLTAPAHPPAFPPPPPPVVVVRPRPPVIVVAPRPPIVLVPPRPPVVVVPVSPPPALYPPPDISVPVEPVAPAALTLGEFSRYFTPTPGKHDVWVVHPVTRQPVKVCFTLPPGKLRDFEVDKRSIRFEFVGGREVEIEFRNNGTVRVDYDD</sequence>
<dbReference type="AlphaFoldDB" id="A0A2Z3HB84"/>